<keyword evidence="8" id="KW-0539">Nucleus</keyword>
<dbReference type="InterPro" id="IPR003111">
    <property type="entry name" value="Lon_prtase_N"/>
</dbReference>
<keyword evidence="5" id="KW-0479">Metal-binding</keyword>
<dbReference type="PROSITE" id="PS51788">
    <property type="entry name" value="CULT"/>
    <property type="match status" value="1"/>
</dbReference>
<comment type="subcellular location">
    <subcellularLocation>
        <location evidence="1">Nucleus</location>
    </subcellularLocation>
</comment>
<sequence>MDEVQAQLDQMSDRARERAVSIAEAVRAAGEGDADLMTRLQHQQDDQLQQEDENTWERIQDTFTQVMSKGYIQSSEKIRDRLLVGEWELSRKAVAMRRQAGSRGGPRHPCRGVSQFELHCAQNRVDLPYDTLTQLYACRASIRAAMDEEYLKVHVKCTEEAQKLAQQFSNTEFISKLLPESGVLEALKKVVPMALKLVRARNPVSPGCRRPRCLMEAGESDDVATAALPAPEQADAAAAAAAAAPLVVQPQAGEVVAAGAQQEALDPTMVATHSYLGEVDDLEGSAGMLEEGAVYSLPVLPLDGLVLCPGNTLPLRLTFRGDRALVQQALSAPPPLSRLIAVVCCTRSYFTPQLMLQRVGCVAEIRKMGGGGINLLAKGRQRVEVQLEAVVEGSLSLSSVPVRVLPEPAPVPVPPEAAAGLAWHPRALYAKYDAWQLARRAKRLFQSIAPQARGFEGNPLELSYFLLSNLPVDDDARQQLLEAKTVDERLRKECKLLQALGELCCRACGRVLARSADAVQMSEEGISACYVNSHSFVHDIVTLSQVSEGVILEGSPETQHSWFPGYAWQCAYCNCQQHIGWRFTAVRPCLRPASFWGLRRPALQAGGDREGMGGGGGLFLHQSSSDEDGDGGWTSGEEEGSEQHEGSQEEGSGEGSPLSSGSPLTSGDEEEGSGGEGAQGG</sequence>
<keyword evidence="6" id="KW-0833">Ubl conjugation pathway</keyword>
<comment type="caution">
    <text evidence="12">The sequence shown here is derived from an EMBL/GenBank/DDBJ whole genome shotgun (WGS) entry which is preliminary data.</text>
</comment>
<dbReference type="InterPro" id="IPR004910">
    <property type="entry name" value="Yippee/Mis18/Cereblon"/>
</dbReference>
<dbReference type="InterPro" id="IPR015947">
    <property type="entry name" value="PUA-like_sf"/>
</dbReference>
<dbReference type="InterPro" id="IPR034750">
    <property type="entry name" value="CULT"/>
</dbReference>
<evidence type="ECO:0000259" key="11">
    <source>
        <dbReference type="PROSITE" id="PS51788"/>
    </source>
</evidence>
<evidence type="ECO:0000256" key="8">
    <source>
        <dbReference type="ARBA" id="ARBA00023242"/>
    </source>
</evidence>
<reference evidence="12" key="1">
    <citation type="submission" date="2020-11" db="EMBL/GenBank/DDBJ databases">
        <title>Chlorella ohadii genome sequencing and assembly.</title>
        <authorList>
            <person name="Murik O."/>
            <person name="Treves H."/>
            <person name="Kedem I."/>
            <person name="Shotland Y."/>
            <person name="Kaplan A."/>
        </authorList>
    </citation>
    <scope>NUCLEOTIDE SEQUENCE</scope>
    <source>
        <strain evidence="12">1</strain>
    </source>
</reference>
<organism evidence="12 13">
    <name type="scientific">Chlorella ohadii</name>
    <dbReference type="NCBI Taxonomy" id="2649997"/>
    <lineage>
        <taxon>Eukaryota</taxon>
        <taxon>Viridiplantae</taxon>
        <taxon>Chlorophyta</taxon>
        <taxon>core chlorophytes</taxon>
        <taxon>Trebouxiophyceae</taxon>
        <taxon>Chlorellales</taxon>
        <taxon>Chlorellaceae</taxon>
        <taxon>Chlorella clade</taxon>
        <taxon>Chlorella</taxon>
    </lineage>
</organism>
<feature type="region of interest" description="Disordered" evidence="9">
    <location>
        <begin position="606"/>
        <end position="681"/>
    </location>
</feature>
<dbReference type="EMBL" id="JADXDR010000132">
    <property type="protein sequence ID" value="KAI7838216.1"/>
    <property type="molecule type" value="Genomic_DNA"/>
</dbReference>
<keyword evidence="7" id="KW-0862">Zinc</keyword>
<dbReference type="CDD" id="cd15777">
    <property type="entry name" value="CRBN_C_like"/>
    <property type="match status" value="1"/>
</dbReference>
<dbReference type="Gene3D" id="1.20.58.1480">
    <property type="match status" value="1"/>
</dbReference>
<evidence type="ECO:0000313" key="13">
    <source>
        <dbReference type="Proteomes" id="UP001205105"/>
    </source>
</evidence>
<dbReference type="AlphaFoldDB" id="A0AAD5DL61"/>
<dbReference type="Pfam" id="PF02190">
    <property type="entry name" value="LON_substr_bdg"/>
    <property type="match status" value="1"/>
</dbReference>
<evidence type="ECO:0000313" key="12">
    <source>
        <dbReference type="EMBL" id="KAI7838216.1"/>
    </source>
</evidence>
<keyword evidence="13" id="KW-1185">Reference proteome</keyword>
<dbReference type="Gene3D" id="2.170.150.20">
    <property type="entry name" value="Peptide methionine sulfoxide reductase"/>
    <property type="match status" value="1"/>
</dbReference>
<dbReference type="GO" id="GO:0005634">
    <property type="term" value="C:nucleus"/>
    <property type="evidence" value="ECO:0007669"/>
    <property type="project" value="UniProtKB-SubCell"/>
</dbReference>
<dbReference type="GO" id="GO:0046872">
    <property type="term" value="F:metal ion binding"/>
    <property type="evidence" value="ECO:0007669"/>
    <property type="project" value="UniProtKB-KW"/>
</dbReference>
<evidence type="ECO:0000256" key="1">
    <source>
        <dbReference type="ARBA" id="ARBA00004123"/>
    </source>
</evidence>
<name>A0AAD5DL61_9CHLO</name>
<proteinExistence type="inferred from homology"/>
<dbReference type="SUPFAM" id="SSF88697">
    <property type="entry name" value="PUA domain-like"/>
    <property type="match status" value="1"/>
</dbReference>
<evidence type="ECO:0000256" key="2">
    <source>
        <dbReference type="ARBA" id="ARBA00004906"/>
    </source>
</evidence>
<comment type="similarity">
    <text evidence="3">Belongs to the CRBN family.</text>
</comment>
<evidence type="ECO:0000256" key="6">
    <source>
        <dbReference type="ARBA" id="ARBA00022786"/>
    </source>
</evidence>
<evidence type="ECO:0000256" key="4">
    <source>
        <dbReference type="ARBA" id="ARBA00014394"/>
    </source>
</evidence>
<comment type="pathway">
    <text evidence="2">Protein modification; protein ubiquitination.</text>
</comment>
<dbReference type="Gene3D" id="2.30.130.40">
    <property type="entry name" value="LON domain-like"/>
    <property type="match status" value="1"/>
</dbReference>
<dbReference type="Proteomes" id="UP001205105">
    <property type="component" value="Unassembled WGS sequence"/>
</dbReference>
<dbReference type="PROSITE" id="PS51787">
    <property type="entry name" value="LON_N"/>
    <property type="match status" value="1"/>
</dbReference>
<feature type="domain" description="Lon N-terminal" evidence="10">
    <location>
        <begin position="297"/>
        <end position="501"/>
    </location>
</feature>
<evidence type="ECO:0000256" key="3">
    <source>
        <dbReference type="ARBA" id="ARBA00005293"/>
    </source>
</evidence>
<evidence type="ECO:0000256" key="7">
    <source>
        <dbReference type="ARBA" id="ARBA00022833"/>
    </source>
</evidence>
<dbReference type="PANTHER" id="PTHR46732:SF8">
    <property type="entry name" value="ATP-DEPENDENT PROTEASE LA (LON) DOMAIN PROTEIN"/>
    <property type="match status" value="1"/>
</dbReference>
<accession>A0AAD5DL61</accession>
<evidence type="ECO:0000256" key="9">
    <source>
        <dbReference type="SAM" id="MobiDB-lite"/>
    </source>
</evidence>
<dbReference type="PANTHER" id="PTHR46732">
    <property type="entry name" value="ATP-DEPENDENT PROTEASE LA (LON) DOMAIN PROTEIN"/>
    <property type="match status" value="1"/>
</dbReference>
<dbReference type="SMART" id="SM00464">
    <property type="entry name" value="LON"/>
    <property type="match status" value="1"/>
</dbReference>
<dbReference type="Pfam" id="PF03226">
    <property type="entry name" value="Yippee-Mis18"/>
    <property type="match status" value="1"/>
</dbReference>
<feature type="compositionally biased region" description="Acidic residues" evidence="9">
    <location>
        <begin position="625"/>
        <end position="640"/>
    </location>
</feature>
<feature type="compositionally biased region" description="Low complexity" evidence="9">
    <location>
        <begin position="655"/>
        <end position="666"/>
    </location>
</feature>
<dbReference type="FunFam" id="2.170.150.20:FF:000007">
    <property type="entry name" value="Protein cereblon"/>
    <property type="match status" value="1"/>
</dbReference>
<evidence type="ECO:0000256" key="5">
    <source>
        <dbReference type="ARBA" id="ARBA00022723"/>
    </source>
</evidence>
<dbReference type="InterPro" id="IPR046336">
    <property type="entry name" value="Lon_prtase_N_sf"/>
</dbReference>
<evidence type="ECO:0000259" key="10">
    <source>
        <dbReference type="PROSITE" id="PS51787"/>
    </source>
</evidence>
<feature type="domain" description="CULT" evidence="11">
    <location>
        <begin position="500"/>
        <end position="607"/>
    </location>
</feature>
<protein>
    <recommendedName>
        <fullName evidence="4">Protein cereblon</fullName>
    </recommendedName>
</protein>
<gene>
    <name evidence="12" type="ORF">COHA_007964</name>
</gene>